<organism evidence="1">
    <name type="scientific">Bacillus mycoides</name>
    <dbReference type="NCBI Taxonomy" id="1405"/>
    <lineage>
        <taxon>Bacteria</taxon>
        <taxon>Bacillati</taxon>
        <taxon>Bacillota</taxon>
        <taxon>Bacilli</taxon>
        <taxon>Bacillales</taxon>
        <taxon>Bacillaceae</taxon>
        <taxon>Bacillus</taxon>
        <taxon>Bacillus cereus group</taxon>
    </lineage>
</organism>
<sequence>MEEDVIILRLKIRTFFKGSHSVSNDSFFDENYGKKYNVVLWLIT</sequence>
<dbReference type="EMBL" id="ACMP01000079">
    <property type="protein sequence ID" value="EEL70324.1"/>
    <property type="molecule type" value="Genomic_DNA"/>
</dbReference>
<name>C2XVF8_BACMY</name>
<protein>
    <submittedName>
        <fullName evidence="1">Uncharacterized protein</fullName>
    </submittedName>
</protein>
<proteinExistence type="predicted"/>
<reference evidence="1" key="1">
    <citation type="journal article" date="2012" name="Genome Res.">
        <title>Genomic characterization of the Bacillus cereus sensu lato species: Backdrop to the evolution of Bacillus anthracis.</title>
        <authorList>
            <person name="Zwick M.E."/>
            <person name="Joseph S.J."/>
            <person name="Didelot X."/>
            <person name="Chen P.E."/>
            <person name="Bishop-Lilly K.A."/>
            <person name="Stewart A.C."/>
            <person name="Willner K."/>
            <person name="Nolan N."/>
            <person name="Lentz S."/>
            <person name="Thomason M.K."/>
            <person name="Sozhamannan S."/>
            <person name="Mateczun A.J."/>
            <person name="Du L."/>
            <person name="Read T.D."/>
        </authorList>
    </citation>
    <scope>NUCLEOTIDE SEQUENCE [LARGE SCALE GENOMIC DNA]</scope>
    <source>
        <strain evidence="1">AH603</strain>
    </source>
</reference>
<dbReference type="Proteomes" id="UP000001753">
    <property type="component" value="Chromosome"/>
</dbReference>
<accession>C2XVF8</accession>
<dbReference type="AlphaFoldDB" id="C2XVF8"/>
<comment type="caution">
    <text evidence="1">The sequence shown here is derived from an EMBL/GenBank/DDBJ whole genome shotgun (WGS) entry which is preliminary data.</text>
</comment>
<evidence type="ECO:0000313" key="1">
    <source>
        <dbReference type="EMBL" id="EEL70324.1"/>
    </source>
</evidence>
<gene>
    <name evidence="1" type="ORF">bcere0026_26820</name>
</gene>
<dbReference type="HOGENOM" id="CLU_3212006_0_0_9"/>